<name>A0A538SAD1_UNCEI</name>
<evidence type="ECO:0000256" key="1">
    <source>
        <dbReference type="SAM" id="SignalP"/>
    </source>
</evidence>
<sequence>MKAFLVGFLVLLTVGTAHARCRPSHGRVAEEIRGEVRADSAFQRATPHGRFIARLEPMEYGWYLRIYEPDRIGDDLARLTPPWHFVPNPREIEGWHFRNAQNTGPNDGSVNAPGKQRDFIFSPEVGRTIEYDGSNTTEEDVARVEAFGRGTLTILDYELSPPAPGERARFMRMKFVVCLTWPR</sequence>
<reference evidence="2 3" key="1">
    <citation type="journal article" date="2019" name="Nat. Microbiol.">
        <title>Mediterranean grassland soil C-N compound turnover is dependent on rainfall and depth, and is mediated by genomically divergent microorganisms.</title>
        <authorList>
            <person name="Diamond S."/>
            <person name="Andeer P.F."/>
            <person name="Li Z."/>
            <person name="Crits-Christoph A."/>
            <person name="Burstein D."/>
            <person name="Anantharaman K."/>
            <person name="Lane K.R."/>
            <person name="Thomas B.C."/>
            <person name="Pan C."/>
            <person name="Northen T.R."/>
            <person name="Banfield J.F."/>
        </authorList>
    </citation>
    <scope>NUCLEOTIDE SEQUENCE [LARGE SCALE GENOMIC DNA]</scope>
    <source>
        <strain evidence="2">WS_2</strain>
    </source>
</reference>
<gene>
    <name evidence="2" type="ORF">E6K72_13225</name>
</gene>
<feature type="signal peptide" evidence="1">
    <location>
        <begin position="1"/>
        <end position="19"/>
    </location>
</feature>
<dbReference type="Proteomes" id="UP000317716">
    <property type="component" value="Unassembled WGS sequence"/>
</dbReference>
<evidence type="ECO:0000313" key="3">
    <source>
        <dbReference type="Proteomes" id="UP000317716"/>
    </source>
</evidence>
<proteinExistence type="predicted"/>
<organism evidence="2 3">
    <name type="scientific">Eiseniibacteriota bacterium</name>
    <dbReference type="NCBI Taxonomy" id="2212470"/>
    <lineage>
        <taxon>Bacteria</taxon>
        <taxon>Candidatus Eiseniibacteriota</taxon>
    </lineage>
</organism>
<dbReference type="EMBL" id="VBOS01000487">
    <property type="protein sequence ID" value="TMQ48296.1"/>
    <property type="molecule type" value="Genomic_DNA"/>
</dbReference>
<protein>
    <submittedName>
        <fullName evidence="2">Uncharacterized protein</fullName>
    </submittedName>
</protein>
<accession>A0A538SAD1</accession>
<keyword evidence="1" id="KW-0732">Signal</keyword>
<evidence type="ECO:0000313" key="2">
    <source>
        <dbReference type="EMBL" id="TMQ48296.1"/>
    </source>
</evidence>
<comment type="caution">
    <text evidence="2">The sequence shown here is derived from an EMBL/GenBank/DDBJ whole genome shotgun (WGS) entry which is preliminary data.</text>
</comment>
<feature type="chain" id="PRO_5021776167" evidence="1">
    <location>
        <begin position="20"/>
        <end position="183"/>
    </location>
</feature>
<dbReference type="AlphaFoldDB" id="A0A538SAD1"/>